<evidence type="ECO:0000313" key="2">
    <source>
        <dbReference type="EMBL" id="MCV2878269.1"/>
    </source>
</evidence>
<name>A0ABT2ZWZ1_9RHOB</name>
<accession>A0ABT2ZWZ1</accession>
<dbReference type="EMBL" id="JAOWKW010000003">
    <property type="protein sequence ID" value="MCV2878269.1"/>
    <property type="molecule type" value="Genomic_DNA"/>
</dbReference>
<keyword evidence="1" id="KW-1133">Transmembrane helix</keyword>
<keyword evidence="1" id="KW-0812">Transmembrane</keyword>
<keyword evidence="1" id="KW-0472">Membrane</keyword>
<reference evidence="2 3" key="1">
    <citation type="submission" date="2022-10" db="EMBL/GenBank/DDBJ databases">
        <title>Sinirhodobacter sp. nov., isolated from ocean surface sediments.</title>
        <authorList>
            <person name="He W."/>
            <person name="Wang L."/>
            <person name="Zhang D.-F."/>
        </authorList>
    </citation>
    <scope>NUCLEOTIDE SEQUENCE [LARGE SCALE GENOMIC DNA]</scope>
    <source>
        <strain evidence="2 3">WL0115</strain>
    </source>
</reference>
<feature type="transmembrane region" description="Helical" evidence="1">
    <location>
        <begin position="30"/>
        <end position="51"/>
    </location>
</feature>
<dbReference type="RefSeq" id="WP_263847332.1">
    <property type="nucleotide sequence ID" value="NZ_JAOWKW010000003.1"/>
</dbReference>
<evidence type="ECO:0000313" key="3">
    <source>
        <dbReference type="Proteomes" id="UP001526166"/>
    </source>
</evidence>
<comment type="caution">
    <text evidence="2">The sequence shown here is derived from an EMBL/GenBank/DDBJ whole genome shotgun (WGS) entry which is preliminary data.</text>
</comment>
<gene>
    <name evidence="2" type="ORF">OE699_05330</name>
</gene>
<protein>
    <submittedName>
        <fullName evidence="2">Uncharacterized protein</fullName>
    </submittedName>
</protein>
<proteinExistence type="predicted"/>
<organism evidence="2 3">
    <name type="scientific">Sedimentimonas flavescens</name>
    <dbReference type="NCBI Taxonomy" id="2851012"/>
    <lineage>
        <taxon>Bacteria</taxon>
        <taxon>Pseudomonadati</taxon>
        <taxon>Pseudomonadota</taxon>
        <taxon>Alphaproteobacteria</taxon>
        <taxon>Rhodobacterales</taxon>
        <taxon>Rhodobacter group</taxon>
        <taxon>Sedimentimonas</taxon>
    </lineage>
</organism>
<sequence length="54" mass="5493">MKMSLPHFLALILVAILAAGLTVWLAHSVGLSLAIVGSAALIGAAIARLTARVE</sequence>
<keyword evidence="3" id="KW-1185">Reference proteome</keyword>
<evidence type="ECO:0000256" key="1">
    <source>
        <dbReference type="SAM" id="Phobius"/>
    </source>
</evidence>
<dbReference type="Proteomes" id="UP001526166">
    <property type="component" value="Unassembled WGS sequence"/>
</dbReference>